<dbReference type="OrthoDB" id="5525128at2"/>
<sequence>MKSIILNRLRGLSEEEDGAVTVDWVVLTAAIVSLGMLVGGVIWTQTGGVSKKVADYIGSQTVTTGFGSGSSD</sequence>
<gene>
    <name evidence="2" type="ORF">DW2_06693</name>
</gene>
<accession>A0A085TY32</accession>
<keyword evidence="1" id="KW-0472">Membrane</keyword>
<keyword evidence="1" id="KW-1133">Transmembrane helix</keyword>
<protein>
    <recommendedName>
        <fullName evidence="4">Flp pilus assembly protein, pilin Flp</fullName>
    </recommendedName>
</protein>
<keyword evidence="3" id="KW-1185">Reference proteome</keyword>
<dbReference type="EMBL" id="AQRC01000004">
    <property type="protein sequence ID" value="KFE35629.1"/>
    <property type="molecule type" value="Genomic_DNA"/>
</dbReference>
<dbReference type="AlphaFoldDB" id="A0A085TY32"/>
<dbReference type="eggNOG" id="ENOG502ZJBD">
    <property type="taxonomic scope" value="Bacteria"/>
</dbReference>
<proteinExistence type="predicted"/>
<evidence type="ECO:0000256" key="1">
    <source>
        <dbReference type="SAM" id="Phobius"/>
    </source>
</evidence>
<feature type="transmembrane region" description="Helical" evidence="1">
    <location>
        <begin position="24"/>
        <end position="43"/>
    </location>
</feature>
<reference evidence="3" key="1">
    <citation type="submission" date="2013-04" db="EMBL/GenBank/DDBJ databases">
        <title>Thioclava sp. 13D2W-2 Genome Sequencing.</title>
        <authorList>
            <person name="Lai Q."/>
            <person name="Li G."/>
            <person name="Shao Z."/>
        </authorList>
    </citation>
    <scope>NUCLEOTIDE SEQUENCE [LARGE SCALE GENOMIC DNA]</scope>
    <source>
        <strain evidence="3">13D2W-2</strain>
    </source>
</reference>
<dbReference type="Proteomes" id="UP000028607">
    <property type="component" value="Unassembled WGS sequence"/>
</dbReference>
<reference evidence="2 3" key="2">
    <citation type="journal article" date="2015" name="Antonie Van Leeuwenhoek">
        <title>Thioclava indica sp. nov., isolated from surface seawater of the Indian Ocean.</title>
        <authorList>
            <person name="Liu Y."/>
            <person name="Lai Q."/>
            <person name="Du J."/>
            <person name="Xu H."/>
            <person name="Jiang L."/>
            <person name="Shao Z."/>
        </authorList>
    </citation>
    <scope>NUCLEOTIDE SEQUENCE [LARGE SCALE GENOMIC DNA]</scope>
    <source>
        <strain evidence="2 3">13D2W-2</strain>
    </source>
</reference>
<evidence type="ECO:0008006" key="4">
    <source>
        <dbReference type="Google" id="ProtNLM"/>
    </source>
</evidence>
<dbReference type="RefSeq" id="WP_038144792.1">
    <property type="nucleotide sequence ID" value="NZ_AQRC01000004.1"/>
</dbReference>
<dbReference type="PATRIC" id="fig|1317124.6.peg.1356"/>
<dbReference type="STRING" id="1317124.DW2_06693"/>
<keyword evidence="1" id="KW-0812">Transmembrane</keyword>
<comment type="caution">
    <text evidence="2">The sequence shown here is derived from an EMBL/GenBank/DDBJ whole genome shotgun (WGS) entry which is preliminary data.</text>
</comment>
<organism evidence="2 3">
    <name type="scientific">Thioclava atlantica</name>
    <dbReference type="NCBI Taxonomy" id="1317124"/>
    <lineage>
        <taxon>Bacteria</taxon>
        <taxon>Pseudomonadati</taxon>
        <taxon>Pseudomonadota</taxon>
        <taxon>Alphaproteobacteria</taxon>
        <taxon>Rhodobacterales</taxon>
        <taxon>Paracoccaceae</taxon>
        <taxon>Thioclava</taxon>
    </lineage>
</organism>
<evidence type="ECO:0000313" key="3">
    <source>
        <dbReference type="Proteomes" id="UP000028607"/>
    </source>
</evidence>
<evidence type="ECO:0000313" key="2">
    <source>
        <dbReference type="EMBL" id="KFE35629.1"/>
    </source>
</evidence>
<name>A0A085TY32_9RHOB</name>